<evidence type="ECO:0000256" key="1">
    <source>
        <dbReference type="SAM" id="SignalP"/>
    </source>
</evidence>
<dbReference type="RefSeq" id="WP_133587335.1">
    <property type="nucleotide sequence ID" value="NZ_SNVV01000001.1"/>
</dbReference>
<sequence>MPTLSVRFRRFLLHAALFAALLHGFSATASYLLAAVNGTKVIEVCSSFGLKKVVVGETGEPVNPAEGMGKPYCDFCAAGFMGIALPALRPLPVLTRVLASASQREPERVLRFKRMWVEQSPRAPPLPA</sequence>
<dbReference type="Pfam" id="PF11162">
    <property type="entry name" value="DUF2946"/>
    <property type="match status" value="1"/>
</dbReference>
<dbReference type="Proteomes" id="UP000295129">
    <property type="component" value="Unassembled WGS sequence"/>
</dbReference>
<keyword evidence="3" id="KW-1185">Reference proteome</keyword>
<reference evidence="2 3" key="1">
    <citation type="submission" date="2019-03" db="EMBL/GenBank/DDBJ databases">
        <title>Genomic Encyclopedia of Type Strains, Phase IV (KMG-IV): sequencing the most valuable type-strain genomes for metagenomic binning, comparative biology and taxonomic classification.</title>
        <authorList>
            <person name="Goeker M."/>
        </authorList>
    </citation>
    <scope>NUCLEOTIDE SEQUENCE [LARGE SCALE GENOMIC DNA]</scope>
    <source>
        <strain evidence="2 3">DSM 12121</strain>
    </source>
</reference>
<feature type="signal peptide" evidence="1">
    <location>
        <begin position="1"/>
        <end position="29"/>
    </location>
</feature>
<dbReference type="InterPro" id="IPR021333">
    <property type="entry name" value="DUF2946"/>
</dbReference>
<accession>A0A4R6EES4</accession>
<protein>
    <recommendedName>
        <fullName evidence="4">DUF2946 family protein</fullName>
    </recommendedName>
</protein>
<dbReference type="OrthoDB" id="8536886at2"/>
<dbReference type="EMBL" id="SNVV01000001">
    <property type="protein sequence ID" value="TDN56744.1"/>
    <property type="molecule type" value="Genomic_DNA"/>
</dbReference>
<evidence type="ECO:0000313" key="2">
    <source>
        <dbReference type="EMBL" id="TDN56744.1"/>
    </source>
</evidence>
<comment type="caution">
    <text evidence="2">The sequence shown here is derived from an EMBL/GenBank/DDBJ whole genome shotgun (WGS) entry which is preliminary data.</text>
</comment>
<organism evidence="2 3">
    <name type="scientific">Azoarcus indigens</name>
    <dbReference type="NCBI Taxonomy" id="29545"/>
    <lineage>
        <taxon>Bacteria</taxon>
        <taxon>Pseudomonadati</taxon>
        <taxon>Pseudomonadota</taxon>
        <taxon>Betaproteobacteria</taxon>
        <taxon>Rhodocyclales</taxon>
        <taxon>Zoogloeaceae</taxon>
        <taxon>Azoarcus</taxon>
    </lineage>
</organism>
<gene>
    <name evidence="2" type="ORF">C7389_101123</name>
</gene>
<keyword evidence="1" id="KW-0732">Signal</keyword>
<proteinExistence type="predicted"/>
<name>A0A4R6EES4_9RHOO</name>
<evidence type="ECO:0000313" key="3">
    <source>
        <dbReference type="Proteomes" id="UP000295129"/>
    </source>
</evidence>
<evidence type="ECO:0008006" key="4">
    <source>
        <dbReference type="Google" id="ProtNLM"/>
    </source>
</evidence>
<dbReference type="AlphaFoldDB" id="A0A4R6EES4"/>
<feature type="chain" id="PRO_5020672100" description="DUF2946 family protein" evidence="1">
    <location>
        <begin position="30"/>
        <end position="128"/>
    </location>
</feature>